<dbReference type="Pfam" id="PF04221">
    <property type="entry name" value="RelB"/>
    <property type="match status" value="1"/>
</dbReference>
<protein>
    <submittedName>
        <fullName evidence="2">Uncharacterized protein</fullName>
    </submittedName>
</protein>
<proteinExistence type="predicted"/>
<dbReference type="Proteomes" id="UP000050909">
    <property type="component" value="Unassembled WGS sequence"/>
</dbReference>
<evidence type="ECO:0000313" key="3">
    <source>
        <dbReference type="Proteomes" id="UP000050909"/>
    </source>
</evidence>
<gene>
    <name evidence="2" type="ORF">FC62_GL000874</name>
</gene>
<evidence type="ECO:0000256" key="1">
    <source>
        <dbReference type="SAM" id="MobiDB-lite"/>
    </source>
</evidence>
<sequence>MATTEKRKIQVQIDQPVTIKAEKIMQQLGITPSVAVNALYSRIVATGGLPFPLQLTKDEQVAERLHAATERAIAESRIESSSLKTPEEIKSWLEEE</sequence>
<keyword evidence="3" id="KW-1185">Reference proteome</keyword>
<dbReference type="EMBL" id="AZCV01000002">
    <property type="protein sequence ID" value="KRK38101.1"/>
    <property type="molecule type" value="Genomic_DNA"/>
</dbReference>
<dbReference type="GO" id="GO:0006355">
    <property type="term" value="P:regulation of DNA-templated transcription"/>
    <property type="evidence" value="ECO:0007669"/>
    <property type="project" value="InterPro"/>
</dbReference>
<organism evidence="2 3">
    <name type="scientific">Amylolactobacillus amylotrophicus DSM 20534</name>
    <dbReference type="NCBI Taxonomy" id="1423722"/>
    <lineage>
        <taxon>Bacteria</taxon>
        <taxon>Bacillati</taxon>
        <taxon>Bacillota</taxon>
        <taxon>Bacilli</taxon>
        <taxon>Lactobacillales</taxon>
        <taxon>Lactobacillaceae</taxon>
        <taxon>Amylolactobacillus</taxon>
    </lineage>
</organism>
<dbReference type="PATRIC" id="fig|1423722.3.peg.890"/>
<reference evidence="2 3" key="1">
    <citation type="journal article" date="2015" name="Genome Announc.">
        <title>Expanding the biotechnology potential of lactobacilli through comparative genomics of 213 strains and associated genera.</title>
        <authorList>
            <person name="Sun Z."/>
            <person name="Harris H.M."/>
            <person name="McCann A."/>
            <person name="Guo C."/>
            <person name="Argimon S."/>
            <person name="Zhang W."/>
            <person name="Yang X."/>
            <person name="Jeffery I.B."/>
            <person name="Cooney J.C."/>
            <person name="Kagawa T.F."/>
            <person name="Liu W."/>
            <person name="Song Y."/>
            <person name="Salvetti E."/>
            <person name="Wrobel A."/>
            <person name="Rasinkangas P."/>
            <person name="Parkhill J."/>
            <person name="Rea M.C."/>
            <person name="O'Sullivan O."/>
            <person name="Ritari J."/>
            <person name="Douillard F.P."/>
            <person name="Paul Ross R."/>
            <person name="Yang R."/>
            <person name="Briner A.E."/>
            <person name="Felis G.E."/>
            <person name="de Vos W.M."/>
            <person name="Barrangou R."/>
            <person name="Klaenhammer T.R."/>
            <person name="Caufield P.W."/>
            <person name="Cui Y."/>
            <person name="Zhang H."/>
            <person name="O'Toole P.W."/>
        </authorList>
    </citation>
    <scope>NUCLEOTIDE SEQUENCE [LARGE SCALE GENOMIC DNA]</scope>
    <source>
        <strain evidence="2 3">DSM 20534</strain>
    </source>
</reference>
<dbReference type="RefSeq" id="WP_056946833.1">
    <property type="nucleotide sequence ID" value="NZ_AZCV01000002.1"/>
</dbReference>
<feature type="region of interest" description="Disordered" evidence="1">
    <location>
        <begin position="76"/>
        <end position="96"/>
    </location>
</feature>
<dbReference type="InterPro" id="IPR007337">
    <property type="entry name" value="RelB/DinJ"/>
</dbReference>
<name>A0A0R1GVK1_9LACO</name>
<dbReference type="InterPro" id="IPR013321">
    <property type="entry name" value="Arc_rbn_hlx_hlx"/>
</dbReference>
<feature type="compositionally biased region" description="Basic and acidic residues" evidence="1">
    <location>
        <begin position="85"/>
        <end position="96"/>
    </location>
</feature>
<dbReference type="AlphaFoldDB" id="A0A0R1GVK1"/>
<accession>A0A0R1GVK1</accession>
<evidence type="ECO:0000313" key="2">
    <source>
        <dbReference type="EMBL" id="KRK38101.1"/>
    </source>
</evidence>
<dbReference type="Gene3D" id="1.10.1220.10">
    <property type="entry name" value="Met repressor-like"/>
    <property type="match status" value="1"/>
</dbReference>
<comment type="caution">
    <text evidence="2">The sequence shown here is derived from an EMBL/GenBank/DDBJ whole genome shotgun (WGS) entry which is preliminary data.</text>
</comment>